<dbReference type="GO" id="GO:0004222">
    <property type="term" value="F:metalloendopeptidase activity"/>
    <property type="evidence" value="ECO:0007669"/>
    <property type="project" value="InterPro"/>
</dbReference>
<feature type="binding site" evidence="1">
    <location>
        <position position="200"/>
    </location>
    <ligand>
        <name>Zn(2+)</name>
        <dbReference type="ChEBI" id="CHEBI:29105"/>
        <note>catalytic</note>
    </ligand>
</feature>
<organism evidence="6 7">
    <name type="scientific">Acrobeloides nanus</name>
    <dbReference type="NCBI Taxonomy" id="290746"/>
    <lineage>
        <taxon>Eukaryota</taxon>
        <taxon>Metazoa</taxon>
        <taxon>Ecdysozoa</taxon>
        <taxon>Nematoda</taxon>
        <taxon>Chromadorea</taxon>
        <taxon>Rhabditida</taxon>
        <taxon>Tylenchina</taxon>
        <taxon>Cephalobomorpha</taxon>
        <taxon>Cephaloboidea</taxon>
        <taxon>Cephalobidae</taxon>
        <taxon>Acrobeloides</taxon>
    </lineage>
</organism>
<keyword evidence="3" id="KW-0812">Transmembrane</keyword>
<feature type="binding site" evidence="1">
    <location>
        <position position="190"/>
    </location>
    <ligand>
        <name>Zn(2+)</name>
        <dbReference type="ChEBI" id="CHEBI:29105"/>
        <note>catalytic</note>
    </ligand>
</feature>
<feature type="chain" id="PRO_5037984954" evidence="4">
    <location>
        <begin position="24"/>
        <end position="531"/>
    </location>
</feature>
<feature type="signal peptide" evidence="4">
    <location>
        <begin position="1"/>
        <end position="23"/>
    </location>
</feature>
<evidence type="ECO:0000313" key="6">
    <source>
        <dbReference type="Proteomes" id="UP000887540"/>
    </source>
</evidence>
<name>A0A914CGP6_9BILA</name>
<feature type="binding site" evidence="1">
    <location>
        <position position="194"/>
    </location>
    <ligand>
        <name>Zn(2+)</name>
        <dbReference type="ChEBI" id="CHEBI:29105"/>
        <note>catalytic</note>
    </ligand>
</feature>
<keyword evidence="3" id="KW-0472">Membrane</keyword>
<dbReference type="PANTHER" id="PTHR11905:SF250">
    <property type="entry name" value="PEPTIDASE M12B DOMAIN-CONTAINING PROTEIN"/>
    <property type="match status" value="1"/>
</dbReference>
<keyword evidence="6" id="KW-1185">Reference proteome</keyword>
<keyword evidence="1" id="KW-0862">Zinc</keyword>
<feature type="domain" description="Peptidase M12B" evidence="5">
    <location>
        <begin position="66"/>
        <end position="235"/>
    </location>
</feature>
<dbReference type="GO" id="GO:0006508">
    <property type="term" value="P:proteolysis"/>
    <property type="evidence" value="ECO:0007669"/>
    <property type="project" value="InterPro"/>
</dbReference>
<proteinExistence type="predicted"/>
<sequence length="531" mass="60900">MLSIIFHFNILIWIFNILRMIQTTSNDDPSLVLFSQAGHQRVKREYAVWGDPAPDYSLVSLNATTTYIYALLFVDSNITDFYENDMVKVKIEVTRMVKEANEYLYQLNVRISIVDVLPTIRRNFTLHSFDYYYKDYKKSHDLPYHNVVSLVSYRYGGGWGFVNGMCNNQAIMQVGFYPHNPEAMGGIFFHELAHLIGVTHVNPNETLEVPNCRCPERTFDDYSRLTSAERRMGCLKIPGFDHDCTVQLMTNYLYKKPCLPHALRTVEQDGHAEWSADATHMAICENGIVEGNEQCDCGLERYCREWNCLAKSCTNYVPKWIIALILFIVGAITILSGILYLYIRLGNSYPTTWTSRIFNAPTNEFDAKPSRRSTLSKLLNYLKSVIIKRKTKWHNTKQNSIDSRQPIFLRNAKLDPASIVIVHSCSTENVPRAKIERPIFPPPLPPISSNTLTRISKPGLPPRPPPPMLSSFSSQGSPSNRNYKMPQQSFIPVSTSPKPERIYLRSQANNTLPVDRYSISRKFEDFDDDDD</sequence>
<dbReference type="PROSITE" id="PS50215">
    <property type="entry name" value="ADAM_MEPRO"/>
    <property type="match status" value="1"/>
</dbReference>
<dbReference type="SUPFAM" id="SSF55486">
    <property type="entry name" value="Metalloproteases ('zincins'), catalytic domain"/>
    <property type="match status" value="1"/>
</dbReference>
<feature type="active site" evidence="1">
    <location>
        <position position="191"/>
    </location>
</feature>
<dbReference type="InterPro" id="IPR001590">
    <property type="entry name" value="Peptidase_M12B"/>
</dbReference>
<evidence type="ECO:0000313" key="7">
    <source>
        <dbReference type="WBParaSite" id="ACRNAN_scaffold10234.g26638.t1"/>
    </source>
</evidence>
<keyword evidence="3" id="KW-1133">Transmembrane helix</keyword>
<feature type="region of interest" description="Disordered" evidence="2">
    <location>
        <begin position="453"/>
        <end position="498"/>
    </location>
</feature>
<dbReference type="PANTHER" id="PTHR11905">
    <property type="entry name" value="ADAM A DISINTEGRIN AND METALLOPROTEASE DOMAIN"/>
    <property type="match status" value="1"/>
</dbReference>
<dbReference type="GO" id="GO:0046872">
    <property type="term" value="F:metal ion binding"/>
    <property type="evidence" value="ECO:0007669"/>
    <property type="project" value="UniProtKB-KW"/>
</dbReference>
<protein>
    <submittedName>
        <fullName evidence="7">Peptidase M12B domain-containing protein</fullName>
    </submittedName>
</protein>
<evidence type="ECO:0000256" key="4">
    <source>
        <dbReference type="SAM" id="SignalP"/>
    </source>
</evidence>
<reference evidence="7" key="1">
    <citation type="submission" date="2022-11" db="UniProtKB">
        <authorList>
            <consortium name="WormBaseParasite"/>
        </authorList>
    </citation>
    <scope>IDENTIFICATION</scope>
</reference>
<evidence type="ECO:0000259" key="5">
    <source>
        <dbReference type="PROSITE" id="PS50215"/>
    </source>
</evidence>
<feature type="compositionally biased region" description="Polar residues" evidence="2">
    <location>
        <begin position="475"/>
        <end position="497"/>
    </location>
</feature>
<dbReference type="Gene3D" id="3.40.390.10">
    <property type="entry name" value="Collagenase (Catalytic Domain)"/>
    <property type="match status" value="1"/>
</dbReference>
<dbReference type="InterPro" id="IPR024079">
    <property type="entry name" value="MetalloPept_cat_dom_sf"/>
</dbReference>
<evidence type="ECO:0000256" key="1">
    <source>
        <dbReference type="PROSITE-ProRule" id="PRU00276"/>
    </source>
</evidence>
<dbReference type="WBParaSite" id="ACRNAN_scaffold10234.g26638.t1">
    <property type="protein sequence ID" value="ACRNAN_scaffold10234.g26638.t1"/>
    <property type="gene ID" value="ACRNAN_scaffold10234.g26638"/>
</dbReference>
<comment type="caution">
    <text evidence="1">Lacks conserved residue(s) required for the propagation of feature annotation.</text>
</comment>
<dbReference type="AlphaFoldDB" id="A0A914CGP6"/>
<feature type="compositionally biased region" description="Pro residues" evidence="2">
    <location>
        <begin position="459"/>
        <end position="468"/>
    </location>
</feature>
<keyword evidence="1" id="KW-0479">Metal-binding</keyword>
<dbReference type="Pfam" id="PF01421">
    <property type="entry name" value="Reprolysin"/>
    <property type="match status" value="1"/>
</dbReference>
<evidence type="ECO:0000256" key="3">
    <source>
        <dbReference type="SAM" id="Phobius"/>
    </source>
</evidence>
<feature type="transmembrane region" description="Helical" evidence="3">
    <location>
        <begin position="320"/>
        <end position="343"/>
    </location>
</feature>
<accession>A0A914CGP6</accession>
<evidence type="ECO:0000256" key="2">
    <source>
        <dbReference type="SAM" id="MobiDB-lite"/>
    </source>
</evidence>
<keyword evidence="4" id="KW-0732">Signal</keyword>
<dbReference type="Proteomes" id="UP000887540">
    <property type="component" value="Unplaced"/>
</dbReference>